<dbReference type="InterPro" id="IPR036460">
    <property type="entry name" value="Cu_amine_oxidase_C_sf"/>
</dbReference>
<evidence type="ECO:0000259" key="13">
    <source>
        <dbReference type="Pfam" id="PF09248"/>
    </source>
</evidence>
<comment type="caution">
    <text evidence="14">The sequence shown here is derived from an EMBL/GenBank/DDBJ whole genome shotgun (WGS) entry which is preliminary data.</text>
</comment>
<feature type="signal peptide" evidence="10">
    <location>
        <begin position="1"/>
        <end position="30"/>
    </location>
</feature>
<dbReference type="Proteomes" id="UP001176521">
    <property type="component" value="Unassembled WGS sequence"/>
</dbReference>
<name>A0AAN6GES4_9BASI</name>
<dbReference type="Gene3D" id="2.70.98.20">
    <property type="entry name" value="Copper amine oxidase, catalytic domain"/>
    <property type="match status" value="1"/>
</dbReference>
<dbReference type="PANTHER" id="PTHR10638">
    <property type="entry name" value="COPPER AMINE OXIDASE"/>
    <property type="match status" value="1"/>
</dbReference>
<evidence type="ECO:0000256" key="1">
    <source>
        <dbReference type="ARBA" id="ARBA00001935"/>
    </source>
</evidence>
<comment type="similarity">
    <text evidence="2 9">Belongs to the copper/topaquinone oxidase family.</text>
</comment>
<sequence length="862" mass="96431">MRLMLPRLRACLPLVYLLFITLLIISGSDAKVRRIKNHRFAQKSAARNRLAIAHAAGEHVAQERRAPLEVASTEALTRELYRRIAELQPELARDVLQLSERSEIKEASALASRATSSSVSASRFAPTTQAAKDNIWQSLSDDEAADVIKYLHANLNLTAAENATSWSNMLTVIDLVPPNKTDALAYLDGSGPKPPRYAKATVLFGATDSPYAQDFAVGPLPVDGNTTYASLDYLTTSGTNRISIPSIDEDLVYEFYNNVSVSIADITQDLLGANNTLDDPLGVLDIWGTDPSLVEMKPDANGTMLPRTINWVTFWRTGLFFKVDITGRDPSAWTVDGWLYNNVFYESTDAFRAAWNSTSFEKVTINEPGDWGGTDRVGEPFKYDERVAPVSILPEGKRYAVDAERQYIEWGAFSFYLGFSRDAGVQLYDIRYNGERIVYHLGLQEAVAHYAGNDPVQSAVAYLDIYYGFGTYAFELIPGYDCPSGATYLNSSFHTEELSKTHRNSICLFEQDANLPIQRHASDAYTQATKNIQFVLRSVCTVGNYDYTFSYIFSMDGSIETKVSASGYIQSAHYAHNEEYGYRIHDGLSGSMHDHVLNYKVDIDVLGTANTFAKHGAVAVNATYPWLNGTRPTMKVNKTWLLNEDEGRLHWPYNGQTQYLVLNKNQTNKYGENPGYRIMPGAGGGGHHLSFSQSDSLKNAMGFARDHLYVTKQKDTEVFSSHANNNYDTENPIINFDKYLDGESLDQEDLVLWVNLGMTHIPHTGDLPTTVQTTAQSSFILLPHNYLLSDPSRRSRQQVRISYGEWQNDTTKLETFGQNGVPQYDYPLSNAYANLLEYQGDVAVRKFPYDPTHPFNDTDSII</sequence>
<evidence type="ECO:0000256" key="6">
    <source>
        <dbReference type="ARBA" id="ARBA00023008"/>
    </source>
</evidence>
<dbReference type="PRINTS" id="PR00766">
    <property type="entry name" value="CUDAOXIDASE"/>
</dbReference>
<keyword evidence="6 9" id="KW-0186">Copper</keyword>
<feature type="active site" description="Proton acceptor" evidence="7">
    <location>
        <position position="464"/>
    </location>
</feature>
<evidence type="ECO:0000256" key="4">
    <source>
        <dbReference type="ARBA" id="ARBA00022772"/>
    </source>
</evidence>
<evidence type="ECO:0000313" key="14">
    <source>
        <dbReference type="EMBL" id="KAK0533033.1"/>
    </source>
</evidence>
<evidence type="ECO:0000313" key="15">
    <source>
        <dbReference type="Proteomes" id="UP001176521"/>
    </source>
</evidence>
<reference evidence="14" key="1">
    <citation type="journal article" date="2023" name="PhytoFront">
        <title>Draft Genome Resources of Seven Strains of Tilletia horrida, Causal Agent of Kernel Smut of Rice.</title>
        <authorList>
            <person name="Khanal S."/>
            <person name="Antony Babu S."/>
            <person name="Zhou X.G."/>
        </authorList>
    </citation>
    <scope>NUCLEOTIDE SEQUENCE</scope>
    <source>
        <strain evidence="14">TX3</strain>
    </source>
</reference>
<keyword evidence="10" id="KW-0732">Signal</keyword>
<dbReference type="GO" id="GO:0005886">
    <property type="term" value="C:plasma membrane"/>
    <property type="evidence" value="ECO:0007669"/>
    <property type="project" value="TreeGrafter"/>
</dbReference>
<comment type="cofactor">
    <cofactor evidence="9">
        <name>Cu cation</name>
        <dbReference type="ChEBI" id="CHEBI:23378"/>
    </cofactor>
    <text evidence="9">Contains 1 topaquinone per subunit.</text>
</comment>
<keyword evidence="5 9" id="KW-0560">Oxidoreductase</keyword>
<dbReference type="InterPro" id="IPR015800">
    <property type="entry name" value="Cu_amine_oxidase_N2"/>
</dbReference>
<proteinExistence type="inferred from homology"/>
<dbReference type="Pfam" id="PF01179">
    <property type="entry name" value="Cu_amine_oxid"/>
    <property type="match status" value="1"/>
</dbReference>
<evidence type="ECO:0000256" key="2">
    <source>
        <dbReference type="ARBA" id="ARBA00007983"/>
    </source>
</evidence>
<keyword evidence="3 9" id="KW-0479">Metal-binding</keyword>
<keyword evidence="15" id="KW-1185">Reference proteome</keyword>
<dbReference type="SUPFAM" id="SSF54416">
    <property type="entry name" value="Amine oxidase N-terminal region"/>
    <property type="match status" value="2"/>
</dbReference>
<comment type="PTM">
    <text evidence="8 9">Topaquinone (TPQ) is generated by copper-dependent autoxidation of a specific tyrosyl residue.</text>
</comment>
<dbReference type="AlphaFoldDB" id="A0AAN6GES4"/>
<dbReference type="EC" id="1.4.3.-" evidence="9"/>
<accession>A0AAN6GES4</accession>
<feature type="active site" description="Schiff-base intermediate with substrate; via topaquinone" evidence="7">
    <location>
        <position position="545"/>
    </location>
</feature>
<feature type="domain" description="DUF1965" evidence="13">
    <location>
        <begin position="316"/>
        <end position="379"/>
    </location>
</feature>
<protein>
    <recommendedName>
        <fullName evidence="9">Amine oxidase</fullName>
        <ecNumber evidence="9">1.4.3.-</ecNumber>
    </recommendedName>
</protein>
<feature type="domain" description="Copper amine oxidase catalytic" evidence="11">
    <location>
        <begin position="392"/>
        <end position="792"/>
    </location>
</feature>
<dbReference type="GO" id="GO:0005507">
    <property type="term" value="F:copper ion binding"/>
    <property type="evidence" value="ECO:0007669"/>
    <property type="project" value="InterPro"/>
</dbReference>
<dbReference type="FunFam" id="2.70.98.20:FF:000002">
    <property type="entry name" value="Amine oxidase"/>
    <property type="match status" value="1"/>
</dbReference>
<feature type="domain" description="Copper amine oxidase N2-terminal" evidence="12">
    <location>
        <begin position="155"/>
        <end position="221"/>
    </location>
</feature>
<comment type="cofactor">
    <cofactor evidence="1">
        <name>Cu cation</name>
        <dbReference type="ChEBI" id="CHEBI:23378"/>
    </cofactor>
</comment>
<dbReference type="SUPFAM" id="SSF49998">
    <property type="entry name" value="Amine oxidase catalytic domain"/>
    <property type="match status" value="1"/>
</dbReference>
<gene>
    <name evidence="14" type="ORF">OC842_003101</name>
</gene>
<dbReference type="EMBL" id="JAPDMQ010000146">
    <property type="protein sequence ID" value="KAK0533033.1"/>
    <property type="molecule type" value="Genomic_DNA"/>
</dbReference>
<dbReference type="PANTHER" id="PTHR10638:SF20">
    <property type="entry name" value="AMINE OXIDASE"/>
    <property type="match status" value="1"/>
</dbReference>
<dbReference type="InterPro" id="IPR016182">
    <property type="entry name" value="Cu_amine_oxidase_N-reg"/>
</dbReference>
<dbReference type="Gene3D" id="3.10.450.40">
    <property type="match status" value="2"/>
</dbReference>
<evidence type="ECO:0000259" key="11">
    <source>
        <dbReference type="Pfam" id="PF01179"/>
    </source>
</evidence>
<dbReference type="Pfam" id="PF02727">
    <property type="entry name" value="Cu_amine_oxidN2"/>
    <property type="match status" value="1"/>
</dbReference>
<evidence type="ECO:0000256" key="7">
    <source>
        <dbReference type="PIRSR" id="PIRSR600269-50"/>
    </source>
</evidence>
<dbReference type="InterPro" id="IPR000269">
    <property type="entry name" value="Cu_amine_oxidase"/>
</dbReference>
<feature type="chain" id="PRO_5042978743" description="Amine oxidase" evidence="10">
    <location>
        <begin position="31"/>
        <end position="862"/>
    </location>
</feature>
<dbReference type="GO" id="GO:0009308">
    <property type="term" value="P:amine metabolic process"/>
    <property type="evidence" value="ECO:0007669"/>
    <property type="project" value="UniProtKB-UniRule"/>
</dbReference>
<feature type="modified residue" description="2',4',5'-topaquinone" evidence="8">
    <location>
        <position position="545"/>
    </location>
</feature>
<evidence type="ECO:0000256" key="9">
    <source>
        <dbReference type="RuleBase" id="RU000672"/>
    </source>
</evidence>
<dbReference type="GO" id="GO:0048038">
    <property type="term" value="F:quinone binding"/>
    <property type="evidence" value="ECO:0007669"/>
    <property type="project" value="InterPro"/>
</dbReference>
<dbReference type="InterPro" id="IPR015798">
    <property type="entry name" value="Cu_amine_oxidase_C"/>
</dbReference>
<dbReference type="GO" id="GO:0008131">
    <property type="term" value="F:primary methylamine oxidase activity"/>
    <property type="evidence" value="ECO:0007669"/>
    <property type="project" value="InterPro"/>
</dbReference>
<keyword evidence="4 7" id="KW-0801">TPQ</keyword>
<evidence type="ECO:0000259" key="12">
    <source>
        <dbReference type="Pfam" id="PF02727"/>
    </source>
</evidence>
<evidence type="ECO:0000256" key="10">
    <source>
        <dbReference type="SAM" id="SignalP"/>
    </source>
</evidence>
<dbReference type="Pfam" id="PF09248">
    <property type="entry name" value="DUF1965"/>
    <property type="match status" value="1"/>
</dbReference>
<evidence type="ECO:0000256" key="8">
    <source>
        <dbReference type="PIRSR" id="PIRSR600269-51"/>
    </source>
</evidence>
<evidence type="ECO:0000256" key="3">
    <source>
        <dbReference type="ARBA" id="ARBA00022723"/>
    </source>
</evidence>
<organism evidence="14 15">
    <name type="scientific">Tilletia horrida</name>
    <dbReference type="NCBI Taxonomy" id="155126"/>
    <lineage>
        <taxon>Eukaryota</taxon>
        <taxon>Fungi</taxon>
        <taxon>Dikarya</taxon>
        <taxon>Basidiomycota</taxon>
        <taxon>Ustilaginomycotina</taxon>
        <taxon>Exobasidiomycetes</taxon>
        <taxon>Tilletiales</taxon>
        <taxon>Tilletiaceae</taxon>
        <taxon>Tilletia</taxon>
    </lineage>
</organism>
<dbReference type="InterPro" id="IPR015328">
    <property type="entry name" value="DUF1965"/>
</dbReference>
<evidence type="ECO:0000256" key="5">
    <source>
        <dbReference type="ARBA" id="ARBA00023002"/>
    </source>
</evidence>
<dbReference type="FunFam" id="3.10.450.40:FF:000018">
    <property type="entry name" value="Amine oxidase"/>
    <property type="match status" value="1"/>
</dbReference>